<comment type="caution">
    <text evidence="1">The sequence shown here is derived from an EMBL/GenBank/DDBJ whole genome shotgun (WGS) entry which is preliminary data.</text>
</comment>
<dbReference type="Proteomes" id="UP001472677">
    <property type="component" value="Unassembled WGS sequence"/>
</dbReference>
<dbReference type="PANTHER" id="PTHR21725">
    <property type="entry name" value="E3 UBIQUITIN-PROTEIN LIGASE UBR4"/>
    <property type="match status" value="1"/>
</dbReference>
<accession>A0ABR2FWY9</accession>
<sequence>MENSVIFQNVQACTVASILEHLGPSIWRYNKAASNIKVPLTYFPRTVIYTLKLIQDLRSQLNEVVNLKELSTELSGSVDLSNDSASCHLRVQKISLLKRFTVDELLRMIFPSSSKWTDNLMLLVSFLHYERVKLRPKMERSTNSGRSNCSSEMENTGGNTILQASLERRWGNVVEMMNGVKKMVKNRVLKV</sequence>
<evidence type="ECO:0000313" key="1">
    <source>
        <dbReference type="EMBL" id="KAK8588759.1"/>
    </source>
</evidence>
<organism evidence="1 2">
    <name type="scientific">Hibiscus sabdariffa</name>
    <name type="common">roselle</name>
    <dbReference type="NCBI Taxonomy" id="183260"/>
    <lineage>
        <taxon>Eukaryota</taxon>
        <taxon>Viridiplantae</taxon>
        <taxon>Streptophyta</taxon>
        <taxon>Embryophyta</taxon>
        <taxon>Tracheophyta</taxon>
        <taxon>Spermatophyta</taxon>
        <taxon>Magnoliopsida</taxon>
        <taxon>eudicotyledons</taxon>
        <taxon>Gunneridae</taxon>
        <taxon>Pentapetalae</taxon>
        <taxon>rosids</taxon>
        <taxon>malvids</taxon>
        <taxon>Malvales</taxon>
        <taxon>Malvaceae</taxon>
        <taxon>Malvoideae</taxon>
        <taxon>Hibiscus</taxon>
    </lineage>
</organism>
<protein>
    <submittedName>
        <fullName evidence="1">Uncharacterized protein</fullName>
    </submittedName>
</protein>
<dbReference type="InterPro" id="IPR045189">
    <property type="entry name" value="UBR4-like"/>
</dbReference>
<proteinExistence type="predicted"/>
<keyword evidence="2" id="KW-1185">Reference proteome</keyword>
<name>A0ABR2FWY9_9ROSI</name>
<evidence type="ECO:0000313" key="2">
    <source>
        <dbReference type="Proteomes" id="UP001472677"/>
    </source>
</evidence>
<dbReference type="EMBL" id="JBBPBM010000004">
    <property type="protein sequence ID" value="KAK8588759.1"/>
    <property type="molecule type" value="Genomic_DNA"/>
</dbReference>
<gene>
    <name evidence="1" type="ORF">V6N12_023174</name>
</gene>
<dbReference type="PANTHER" id="PTHR21725:SF1">
    <property type="entry name" value="E3 UBIQUITIN-PROTEIN LIGASE UBR4"/>
    <property type="match status" value="1"/>
</dbReference>
<reference evidence="1 2" key="1">
    <citation type="journal article" date="2024" name="G3 (Bethesda)">
        <title>Genome assembly of Hibiscus sabdariffa L. provides insights into metabolisms of medicinal natural products.</title>
        <authorList>
            <person name="Kim T."/>
        </authorList>
    </citation>
    <scope>NUCLEOTIDE SEQUENCE [LARGE SCALE GENOMIC DNA]</scope>
    <source>
        <strain evidence="1">TK-2024</strain>
        <tissue evidence="1">Old leaves</tissue>
    </source>
</reference>